<dbReference type="RefSeq" id="WP_151866378.1">
    <property type="nucleotide sequence ID" value="NZ_WBZB01000039.1"/>
</dbReference>
<dbReference type="Proteomes" id="UP000465601">
    <property type="component" value="Unassembled WGS sequence"/>
</dbReference>
<feature type="transmembrane region" description="Helical" evidence="17">
    <location>
        <begin position="41"/>
        <end position="58"/>
    </location>
</feature>
<evidence type="ECO:0000256" key="15">
    <source>
        <dbReference type="ARBA" id="ARBA00032932"/>
    </source>
</evidence>
<dbReference type="EC" id="3.6.1.27" evidence="3 17"/>
<feature type="transmembrane region" description="Helical" evidence="17">
    <location>
        <begin position="117"/>
        <end position="139"/>
    </location>
</feature>
<dbReference type="PANTHER" id="PTHR30622:SF2">
    <property type="entry name" value="UNDECAPRENYL-DIPHOSPHATASE"/>
    <property type="match status" value="1"/>
</dbReference>
<evidence type="ECO:0000256" key="12">
    <source>
        <dbReference type="ARBA" id="ARBA00023251"/>
    </source>
</evidence>
<feature type="transmembrane region" description="Helical" evidence="17">
    <location>
        <begin position="64"/>
        <end position="81"/>
    </location>
</feature>
<evidence type="ECO:0000313" key="18">
    <source>
        <dbReference type="EMBL" id="KAB3528822.1"/>
    </source>
</evidence>
<evidence type="ECO:0000256" key="7">
    <source>
        <dbReference type="ARBA" id="ARBA00022801"/>
    </source>
</evidence>
<keyword evidence="7 17" id="KW-0378">Hydrolase</keyword>
<evidence type="ECO:0000256" key="3">
    <source>
        <dbReference type="ARBA" id="ARBA00012374"/>
    </source>
</evidence>
<keyword evidence="13 17" id="KW-0961">Cell wall biogenesis/degradation</keyword>
<evidence type="ECO:0000256" key="6">
    <source>
        <dbReference type="ARBA" id="ARBA00022692"/>
    </source>
</evidence>
<evidence type="ECO:0000256" key="14">
    <source>
        <dbReference type="ARBA" id="ARBA00032707"/>
    </source>
</evidence>
<feature type="transmembrane region" description="Helical" evidence="17">
    <location>
        <begin position="223"/>
        <end position="243"/>
    </location>
</feature>
<dbReference type="OrthoDB" id="9808289at2"/>
<dbReference type="AlphaFoldDB" id="A0A833HMW1"/>
<comment type="miscellaneous">
    <text evidence="17">Bacitracin is thought to be involved in the inhibition of peptidoglycan synthesis by sequestering undecaprenyl diphosphate, thereby reducing the pool of lipid carrier available.</text>
</comment>
<proteinExistence type="inferred from homology"/>
<evidence type="ECO:0000313" key="19">
    <source>
        <dbReference type="Proteomes" id="UP000465601"/>
    </source>
</evidence>
<comment type="subcellular location">
    <subcellularLocation>
        <location evidence="1 17">Cell membrane</location>
        <topology evidence="1 17">Multi-pass membrane protein</topology>
    </subcellularLocation>
</comment>
<evidence type="ECO:0000256" key="17">
    <source>
        <dbReference type="HAMAP-Rule" id="MF_01006"/>
    </source>
</evidence>
<keyword evidence="9 17" id="KW-0573">Peptidoglycan synthesis</keyword>
<keyword evidence="8 17" id="KW-0133">Cell shape</keyword>
<evidence type="ECO:0000256" key="1">
    <source>
        <dbReference type="ARBA" id="ARBA00004651"/>
    </source>
</evidence>
<name>A0A833HMW1_9FIRM</name>
<evidence type="ECO:0000256" key="4">
    <source>
        <dbReference type="ARBA" id="ARBA00021581"/>
    </source>
</evidence>
<dbReference type="NCBIfam" id="TIGR00753">
    <property type="entry name" value="undec_PP_bacA"/>
    <property type="match status" value="1"/>
</dbReference>
<evidence type="ECO:0000256" key="16">
    <source>
        <dbReference type="ARBA" id="ARBA00047594"/>
    </source>
</evidence>
<dbReference type="Pfam" id="PF02673">
    <property type="entry name" value="BacA"/>
    <property type="match status" value="1"/>
</dbReference>
<comment type="similarity">
    <text evidence="2 17">Belongs to the UppP family.</text>
</comment>
<dbReference type="GO" id="GO:0008360">
    <property type="term" value="P:regulation of cell shape"/>
    <property type="evidence" value="ECO:0007669"/>
    <property type="project" value="UniProtKB-KW"/>
</dbReference>
<keyword evidence="6 17" id="KW-0812">Transmembrane</keyword>
<dbReference type="GO" id="GO:0050380">
    <property type="term" value="F:undecaprenyl-diphosphatase activity"/>
    <property type="evidence" value="ECO:0007669"/>
    <property type="project" value="UniProtKB-UniRule"/>
</dbReference>
<gene>
    <name evidence="17 18" type="primary">uppP</name>
    <name evidence="18" type="ORF">F8153_10885</name>
</gene>
<sequence length="276" mass="30420">MSVLKAIILGIVQGLTEFLPVSSSGHLSITQYLLKVPEDNVLFLTVMLHLGTLISVFFVYSKDIFLMIVEFFKFIFDVMSGKGFSLENQHRKLAAMIIVATIPTGFMGIFFKDLFASFYTSQLVVGVALLITGTLLWAAEKFNSGRRDIGDMKWYDAAFVGFFQGLAITPGISRSGSTIVGSLFRGFNKELATKFSFLISIPAILGATVFEVKGALEVGLGDLTFGVLLAGILAAFLSGVFAIRSLINFIKKEKLYYFSFYTWTLGAIIIVWTIVR</sequence>
<dbReference type="PANTHER" id="PTHR30622">
    <property type="entry name" value="UNDECAPRENYL-DIPHOSPHATASE"/>
    <property type="match status" value="1"/>
</dbReference>
<organism evidence="18 19">
    <name type="scientific">Alkaliphilus serpentinus</name>
    <dbReference type="NCBI Taxonomy" id="1482731"/>
    <lineage>
        <taxon>Bacteria</taxon>
        <taxon>Bacillati</taxon>
        <taxon>Bacillota</taxon>
        <taxon>Clostridia</taxon>
        <taxon>Peptostreptococcales</taxon>
        <taxon>Natronincolaceae</taxon>
        <taxon>Alkaliphilus</taxon>
    </lineage>
</organism>
<dbReference type="InterPro" id="IPR003824">
    <property type="entry name" value="UppP"/>
</dbReference>
<keyword evidence="10 17" id="KW-1133">Transmembrane helix</keyword>
<accession>A0A833HMW1</accession>
<dbReference type="GO" id="GO:0009252">
    <property type="term" value="P:peptidoglycan biosynthetic process"/>
    <property type="evidence" value="ECO:0007669"/>
    <property type="project" value="UniProtKB-KW"/>
</dbReference>
<evidence type="ECO:0000256" key="13">
    <source>
        <dbReference type="ARBA" id="ARBA00023316"/>
    </source>
</evidence>
<feature type="transmembrane region" description="Helical" evidence="17">
    <location>
        <begin position="93"/>
        <end position="111"/>
    </location>
</feature>
<evidence type="ECO:0000256" key="10">
    <source>
        <dbReference type="ARBA" id="ARBA00022989"/>
    </source>
</evidence>
<evidence type="ECO:0000256" key="8">
    <source>
        <dbReference type="ARBA" id="ARBA00022960"/>
    </source>
</evidence>
<keyword evidence="19" id="KW-1185">Reference proteome</keyword>
<feature type="transmembrane region" description="Helical" evidence="17">
    <location>
        <begin position="191"/>
        <end position="211"/>
    </location>
</feature>
<keyword evidence="5 17" id="KW-1003">Cell membrane</keyword>
<dbReference type="EMBL" id="WBZB01000039">
    <property type="protein sequence ID" value="KAB3528822.1"/>
    <property type="molecule type" value="Genomic_DNA"/>
</dbReference>
<evidence type="ECO:0000256" key="11">
    <source>
        <dbReference type="ARBA" id="ARBA00023136"/>
    </source>
</evidence>
<evidence type="ECO:0000256" key="2">
    <source>
        <dbReference type="ARBA" id="ARBA00010621"/>
    </source>
</evidence>
<keyword evidence="12 17" id="KW-0046">Antibiotic resistance</keyword>
<protein>
    <recommendedName>
        <fullName evidence="4 17">Undecaprenyl-diphosphatase</fullName>
        <ecNumber evidence="3 17">3.6.1.27</ecNumber>
    </recommendedName>
    <alternativeName>
        <fullName evidence="15 17">Bacitracin resistance protein</fullName>
    </alternativeName>
    <alternativeName>
        <fullName evidence="14 17">Undecaprenyl pyrophosphate phosphatase</fullName>
    </alternativeName>
</protein>
<dbReference type="GO" id="GO:0071555">
    <property type="term" value="P:cell wall organization"/>
    <property type="evidence" value="ECO:0007669"/>
    <property type="project" value="UniProtKB-KW"/>
</dbReference>
<feature type="transmembrane region" description="Helical" evidence="17">
    <location>
        <begin position="255"/>
        <end position="275"/>
    </location>
</feature>
<comment type="caution">
    <text evidence="18">The sequence shown here is derived from an EMBL/GenBank/DDBJ whole genome shotgun (WGS) entry which is preliminary data.</text>
</comment>
<dbReference type="GO" id="GO:0046677">
    <property type="term" value="P:response to antibiotic"/>
    <property type="evidence" value="ECO:0007669"/>
    <property type="project" value="UniProtKB-UniRule"/>
</dbReference>
<keyword evidence="11 17" id="KW-0472">Membrane</keyword>
<dbReference type="HAMAP" id="MF_01006">
    <property type="entry name" value="Undec_diphosphatase"/>
    <property type="match status" value="1"/>
</dbReference>
<reference evidence="18 19" key="1">
    <citation type="submission" date="2019-10" db="EMBL/GenBank/DDBJ databases">
        <title>Alkaliphilus serpentinus sp. nov. and Alkaliphilus pronyensis sp. nov., two novel anaerobic alkaliphilic species isolated from the serpentinized-hosted hydrothermal field of the Prony Bay (New Caledonia).</title>
        <authorList>
            <person name="Postec A."/>
        </authorList>
    </citation>
    <scope>NUCLEOTIDE SEQUENCE [LARGE SCALE GENOMIC DNA]</scope>
    <source>
        <strain evidence="18 19">LacT</strain>
    </source>
</reference>
<evidence type="ECO:0000256" key="5">
    <source>
        <dbReference type="ARBA" id="ARBA00022475"/>
    </source>
</evidence>
<evidence type="ECO:0000256" key="9">
    <source>
        <dbReference type="ARBA" id="ARBA00022984"/>
    </source>
</evidence>
<comment type="function">
    <text evidence="17">Catalyzes the dephosphorylation of undecaprenyl diphosphate (UPP). Confers resistance to bacitracin.</text>
</comment>
<comment type="catalytic activity">
    <reaction evidence="16 17">
        <text>di-trans,octa-cis-undecaprenyl diphosphate + H2O = di-trans,octa-cis-undecaprenyl phosphate + phosphate + H(+)</text>
        <dbReference type="Rhea" id="RHEA:28094"/>
        <dbReference type="ChEBI" id="CHEBI:15377"/>
        <dbReference type="ChEBI" id="CHEBI:15378"/>
        <dbReference type="ChEBI" id="CHEBI:43474"/>
        <dbReference type="ChEBI" id="CHEBI:58405"/>
        <dbReference type="ChEBI" id="CHEBI:60392"/>
        <dbReference type="EC" id="3.6.1.27"/>
    </reaction>
</comment>
<dbReference type="GO" id="GO:0005886">
    <property type="term" value="C:plasma membrane"/>
    <property type="evidence" value="ECO:0007669"/>
    <property type="project" value="UniProtKB-SubCell"/>
</dbReference>